<keyword evidence="2" id="KW-1185">Reference proteome</keyword>
<comment type="caution">
    <text evidence="1">The sequence shown here is derived from an EMBL/GenBank/DDBJ whole genome shotgun (WGS) entry which is preliminary data.</text>
</comment>
<proteinExistence type="predicted"/>
<evidence type="ECO:0000313" key="2">
    <source>
        <dbReference type="Proteomes" id="UP001362999"/>
    </source>
</evidence>
<name>A0AAW0EHN5_9AGAR</name>
<dbReference type="AlphaFoldDB" id="A0AAW0EHN5"/>
<accession>A0AAW0EHN5</accession>
<dbReference type="EMBL" id="JAWWNJ010000001">
    <property type="protein sequence ID" value="KAK7064185.1"/>
    <property type="molecule type" value="Genomic_DNA"/>
</dbReference>
<sequence>MASLYCFQCIVYAASSLHRGVRTDCMKLTLAQSTCKYSKPLVSHLVSTSTRLGLHVQHRHALTTLLCDASVFASAFNFSFLLGSNSLSNSLRVLKPNSSLPSTDQLTGMNQVARRFVHYIPYLVYSKHTFIYLCRSCAARNNRLGPGFQDCPIDAPFDWRINLLLRLLRRFHRSMPSDPLVAILDLRRKPARNSFRQLSADSCLVCFRSRPRINSYSAVQQSCGIPHTAH</sequence>
<dbReference type="Proteomes" id="UP001362999">
    <property type="component" value="Unassembled WGS sequence"/>
</dbReference>
<organism evidence="1 2">
    <name type="scientific">Favolaschia claudopus</name>
    <dbReference type="NCBI Taxonomy" id="2862362"/>
    <lineage>
        <taxon>Eukaryota</taxon>
        <taxon>Fungi</taxon>
        <taxon>Dikarya</taxon>
        <taxon>Basidiomycota</taxon>
        <taxon>Agaricomycotina</taxon>
        <taxon>Agaricomycetes</taxon>
        <taxon>Agaricomycetidae</taxon>
        <taxon>Agaricales</taxon>
        <taxon>Marasmiineae</taxon>
        <taxon>Mycenaceae</taxon>
        <taxon>Favolaschia</taxon>
    </lineage>
</organism>
<reference evidence="1 2" key="1">
    <citation type="journal article" date="2024" name="J Genomics">
        <title>Draft genome sequencing and assembly of Favolaschia claudopus CIRM-BRFM 2984 isolated from oak limbs.</title>
        <authorList>
            <person name="Navarro D."/>
            <person name="Drula E."/>
            <person name="Chaduli D."/>
            <person name="Cazenave R."/>
            <person name="Ahrendt S."/>
            <person name="Wang J."/>
            <person name="Lipzen A."/>
            <person name="Daum C."/>
            <person name="Barry K."/>
            <person name="Grigoriev I.V."/>
            <person name="Favel A."/>
            <person name="Rosso M.N."/>
            <person name="Martin F."/>
        </authorList>
    </citation>
    <scope>NUCLEOTIDE SEQUENCE [LARGE SCALE GENOMIC DNA]</scope>
    <source>
        <strain evidence="1 2">CIRM-BRFM 2984</strain>
    </source>
</reference>
<evidence type="ECO:0000313" key="1">
    <source>
        <dbReference type="EMBL" id="KAK7064185.1"/>
    </source>
</evidence>
<gene>
    <name evidence="1" type="ORF">R3P38DRAFT_2822930</name>
</gene>
<protein>
    <submittedName>
        <fullName evidence="1">Uncharacterized protein</fullName>
    </submittedName>
</protein>